<evidence type="ECO:0000256" key="1">
    <source>
        <dbReference type="SAM" id="MobiDB-lite"/>
    </source>
</evidence>
<sequence length="106" mass="12049">MFKPAPVHYYTDFTSTTIAMLSTRDCTFQGRVPGRHQPAHRDSGSPRLTPAKQAMTPKQHLFAGKKGLVVLRVSNRSLSLVVGRRLKSLWFFNEIKVLVNCYNRNC</sequence>
<keyword evidence="3" id="KW-1185">Reference proteome</keyword>
<dbReference type="EMBL" id="JWZT01004658">
    <property type="protein sequence ID" value="KII63585.1"/>
    <property type="molecule type" value="Genomic_DNA"/>
</dbReference>
<name>A0A0C2M9B5_THEKT</name>
<accession>A0A0C2M9B5</accession>
<reference evidence="2 3" key="1">
    <citation type="journal article" date="2014" name="Genome Biol. Evol.">
        <title>The genome of the myxosporean Thelohanellus kitauei shows adaptations to nutrient acquisition within its fish host.</title>
        <authorList>
            <person name="Yang Y."/>
            <person name="Xiong J."/>
            <person name="Zhou Z."/>
            <person name="Huo F."/>
            <person name="Miao W."/>
            <person name="Ran C."/>
            <person name="Liu Y."/>
            <person name="Zhang J."/>
            <person name="Feng J."/>
            <person name="Wang M."/>
            <person name="Wang M."/>
            <person name="Wang L."/>
            <person name="Yao B."/>
        </authorList>
    </citation>
    <scope>NUCLEOTIDE SEQUENCE [LARGE SCALE GENOMIC DNA]</scope>
    <source>
        <strain evidence="2">Wuqing</strain>
    </source>
</reference>
<evidence type="ECO:0000313" key="2">
    <source>
        <dbReference type="EMBL" id="KII63585.1"/>
    </source>
</evidence>
<evidence type="ECO:0000313" key="3">
    <source>
        <dbReference type="Proteomes" id="UP000031668"/>
    </source>
</evidence>
<dbReference type="AlphaFoldDB" id="A0A0C2M9B5"/>
<organism evidence="2 3">
    <name type="scientific">Thelohanellus kitauei</name>
    <name type="common">Myxosporean</name>
    <dbReference type="NCBI Taxonomy" id="669202"/>
    <lineage>
        <taxon>Eukaryota</taxon>
        <taxon>Metazoa</taxon>
        <taxon>Cnidaria</taxon>
        <taxon>Myxozoa</taxon>
        <taxon>Myxosporea</taxon>
        <taxon>Bivalvulida</taxon>
        <taxon>Platysporina</taxon>
        <taxon>Myxobolidae</taxon>
        <taxon>Thelohanellus</taxon>
    </lineage>
</organism>
<gene>
    <name evidence="2" type="ORF">RF11_16396</name>
</gene>
<feature type="region of interest" description="Disordered" evidence="1">
    <location>
        <begin position="32"/>
        <end position="51"/>
    </location>
</feature>
<dbReference type="Proteomes" id="UP000031668">
    <property type="component" value="Unassembled WGS sequence"/>
</dbReference>
<proteinExistence type="predicted"/>
<protein>
    <submittedName>
        <fullName evidence="2">Uncharacterized protein</fullName>
    </submittedName>
</protein>
<comment type="caution">
    <text evidence="2">The sequence shown here is derived from an EMBL/GenBank/DDBJ whole genome shotgun (WGS) entry which is preliminary data.</text>
</comment>